<protein>
    <submittedName>
        <fullName evidence="1">Uncharacterized protein</fullName>
    </submittedName>
</protein>
<dbReference type="InterPro" id="IPR055978">
    <property type="entry name" value="DUF7556"/>
</dbReference>
<evidence type="ECO:0000313" key="2">
    <source>
        <dbReference type="Proteomes" id="UP000017840"/>
    </source>
</evidence>
<accession>V4HIE4</accession>
<evidence type="ECO:0000313" key="1">
    <source>
        <dbReference type="EMBL" id="ESP89538.1"/>
    </source>
</evidence>
<dbReference type="EMBL" id="ASGZ01000008">
    <property type="protein sequence ID" value="ESP89538.1"/>
    <property type="molecule type" value="Genomic_DNA"/>
</dbReference>
<comment type="caution">
    <text evidence="1">The sequence shown here is derived from an EMBL/GenBank/DDBJ whole genome shotgun (WGS) entry which is preliminary data.</text>
</comment>
<name>V4HIE4_9EURY</name>
<dbReference type="AlphaFoldDB" id="V4HIE4"/>
<keyword evidence="2" id="KW-1185">Reference proteome</keyword>
<dbReference type="Proteomes" id="UP000017840">
    <property type="component" value="Unassembled WGS sequence"/>
</dbReference>
<sequence>MASIDEGTSEFVIADIACDDAWLSVRSGDAPVLENWC</sequence>
<proteinExistence type="predicted"/>
<gene>
    <name evidence="1" type="ORF">K933_03240</name>
</gene>
<dbReference type="Pfam" id="PF24433">
    <property type="entry name" value="DUF7556"/>
    <property type="match status" value="1"/>
</dbReference>
<organism evidence="1 2">
    <name type="scientific">Candidatus Halobonum tyrrellensis G22</name>
    <dbReference type="NCBI Taxonomy" id="1324957"/>
    <lineage>
        <taxon>Archaea</taxon>
        <taxon>Methanobacteriati</taxon>
        <taxon>Methanobacteriota</taxon>
        <taxon>Stenosarchaea group</taxon>
        <taxon>Halobacteria</taxon>
        <taxon>Halobacteriales</taxon>
        <taxon>Haloferacaceae</taxon>
        <taxon>Candidatus Halobonum</taxon>
    </lineage>
</organism>
<reference evidence="1 2" key="1">
    <citation type="journal article" date="2013" name="Genome Announc.">
        <title>Draft Genome Sequence of 'Candidatus Halobonum tyrrellensis' Strain G22, Isolated from the Hypersaline Waters of Lake Tyrrell, Australia.</title>
        <authorList>
            <person name="Ugalde J.A."/>
            <person name="Narasingarao P."/>
            <person name="Kuo S."/>
            <person name="Podell S."/>
            <person name="Allen E.E."/>
        </authorList>
    </citation>
    <scope>NUCLEOTIDE SEQUENCE [LARGE SCALE GENOMIC DNA]</scope>
    <source>
        <strain evidence="1 2">G22</strain>
    </source>
</reference>